<proteinExistence type="predicted"/>
<comment type="caution">
    <text evidence="2">The sequence shown here is derived from an EMBL/GenBank/DDBJ whole genome shotgun (WGS) entry which is preliminary data.</text>
</comment>
<dbReference type="EMBL" id="JACYFG010000013">
    <property type="protein sequence ID" value="MBD5779762.1"/>
    <property type="molecule type" value="Genomic_DNA"/>
</dbReference>
<evidence type="ECO:0008006" key="4">
    <source>
        <dbReference type="Google" id="ProtNLM"/>
    </source>
</evidence>
<gene>
    <name evidence="2" type="ORF">IEN85_09685</name>
</gene>
<accession>A0A927F789</accession>
<dbReference type="AlphaFoldDB" id="A0A927F789"/>
<keyword evidence="3" id="KW-1185">Reference proteome</keyword>
<protein>
    <recommendedName>
        <fullName evidence="4">DUF2946 domain-containing protein</fullName>
    </recommendedName>
</protein>
<evidence type="ECO:0000256" key="1">
    <source>
        <dbReference type="SAM" id="SignalP"/>
    </source>
</evidence>
<name>A0A927F789_9BACT</name>
<feature type="signal peptide" evidence="1">
    <location>
        <begin position="1"/>
        <end position="23"/>
    </location>
</feature>
<feature type="chain" id="PRO_5037619127" description="DUF2946 domain-containing protein" evidence="1">
    <location>
        <begin position="24"/>
        <end position="130"/>
    </location>
</feature>
<keyword evidence="1" id="KW-0732">Signal</keyword>
<dbReference type="RefSeq" id="WP_191616888.1">
    <property type="nucleotide sequence ID" value="NZ_JACYFG010000013.1"/>
</dbReference>
<dbReference type="Proteomes" id="UP000622317">
    <property type="component" value="Unassembled WGS sequence"/>
</dbReference>
<reference evidence="2" key="1">
    <citation type="submission" date="2020-09" db="EMBL/GenBank/DDBJ databases">
        <title>Pelagicoccus enzymogenes sp. nov. with an EPS production, isolated from marine sediment.</title>
        <authorList>
            <person name="Feng X."/>
        </authorList>
    </citation>
    <scope>NUCLEOTIDE SEQUENCE</scope>
    <source>
        <strain evidence="2">NFK12</strain>
    </source>
</reference>
<evidence type="ECO:0000313" key="2">
    <source>
        <dbReference type="EMBL" id="MBD5779762.1"/>
    </source>
</evidence>
<evidence type="ECO:0000313" key="3">
    <source>
        <dbReference type="Proteomes" id="UP000622317"/>
    </source>
</evidence>
<sequence>MLHKLQILAAAACLLLSTGFHIAAIQGVAWASMYAGYQQSLSPIEAIERTFSGDAPCDLCIVSIELREEAEESPDRILSLSSVVLLPPTQETIFVAPPQSTFHRRLIPLSRIPQAPIREIEPPPPKSRIC</sequence>
<organism evidence="2 3">
    <name type="scientific">Pelagicoccus enzymogenes</name>
    <dbReference type="NCBI Taxonomy" id="2773457"/>
    <lineage>
        <taxon>Bacteria</taxon>
        <taxon>Pseudomonadati</taxon>
        <taxon>Verrucomicrobiota</taxon>
        <taxon>Opitutia</taxon>
        <taxon>Puniceicoccales</taxon>
        <taxon>Pelagicoccaceae</taxon>
        <taxon>Pelagicoccus</taxon>
    </lineage>
</organism>